<feature type="compositionally biased region" description="Low complexity" evidence="1">
    <location>
        <begin position="453"/>
        <end position="464"/>
    </location>
</feature>
<evidence type="ECO:0000313" key="3">
    <source>
        <dbReference type="Proteomes" id="UP000703269"/>
    </source>
</evidence>
<evidence type="ECO:0000256" key="1">
    <source>
        <dbReference type="SAM" id="MobiDB-lite"/>
    </source>
</evidence>
<name>A0A9P3LIF5_9APHY</name>
<feature type="compositionally biased region" description="Low complexity" evidence="1">
    <location>
        <begin position="133"/>
        <end position="154"/>
    </location>
</feature>
<dbReference type="Proteomes" id="UP000703269">
    <property type="component" value="Unassembled WGS sequence"/>
</dbReference>
<feature type="region of interest" description="Disordered" evidence="1">
    <location>
        <begin position="133"/>
        <end position="159"/>
    </location>
</feature>
<feature type="compositionally biased region" description="Basic and acidic residues" evidence="1">
    <location>
        <begin position="380"/>
        <end position="392"/>
    </location>
</feature>
<reference evidence="2 3" key="1">
    <citation type="submission" date="2021-08" db="EMBL/GenBank/DDBJ databases">
        <title>Draft Genome Sequence of Phanerochaete sordida strain YK-624.</title>
        <authorList>
            <person name="Mori T."/>
            <person name="Dohra H."/>
            <person name="Suzuki T."/>
            <person name="Kawagishi H."/>
            <person name="Hirai H."/>
        </authorList>
    </citation>
    <scope>NUCLEOTIDE SEQUENCE [LARGE SCALE GENOMIC DNA]</scope>
    <source>
        <strain evidence="2 3">YK-624</strain>
    </source>
</reference>
<feature type="compositionally biased region" description="Low complexity" evidence="1">
    <location>
        <begin position="282"/>
        <end position="292"/>
    </location>
</feature>
<accession>A0A9P3LIF5</accession>
<feature type="region of interest" description="Disordered" evidence="1">
    <location>
        <begin position="441"/>
        <end position="464"/>
    </location>
</feature>
<sequence>MLSSLLPSDNKSSARNRTNNSKYVLEVPRGFSVHVFKTPSPPAYAQSGAAKTDYSSRTPSSTGRKQQDYPSPSRPDPSRKPSFGRANDYFGEQTEEYDRSLELTRTKSHKPYSIYPGAIPDSYIYERSIASVSDLPGSPSSSESSSDTESLDTPIEASSIRARCSVETLEATLYDTQNTQVAPLSTSPYGSSYIAGPPAGRQLVVPPTTTSPLRYPPADDDESTVVSEDEQVTRLVQSPPLGYPPVVPITTPLVIPPLPVRRNSDERSSRSQAPTLTRRDSTQPTSRTSSPPGGVAPGEVAIRMPPGLQHVTAPAPVSRSTSRRPSTTTPPVTPPAGTGRSPKSERPSLSRSRSTSPAEAPAKTVRWHEDLISPSLPPPGERRKGWFNRRGDQLWTNDGRYKSPESGQEYPPDLACYPETNCGWMNEDGVRIDMQHRLVPKPPLRSALKRSKNSSSSVEQVSIS</sequence>
<feature type="region of interest" description="Disordered" evidence="1">
    <location>
        <begin position="192"/>
        <end position="409"/>
    </location>
</feature>
<organism evidence="2 3">
    <name type="scientific">Phanerochaete sordida</name>
    <dbReference type="NCBI Taxonomy" id="48140"/>
    <lineage>
        <taxon>Eukaryota</taxon>
        <taxon>Fungi</taxon>
        <taxon>Dikarya</taxon>
        <taxon>Basidiomycota</taxon>
        <taxon>Agaricomycotina</taxon>
        <taxon>Agaricomycetes</taxon>
        <taxon>Polyporales</taxon>
        <taxon>Phanerochaetaceae</taxon>
        <taxon>Phanerochaete</taxon>
    </lineage>
</organism>
<feature type="compositionally biased region" description="Acidic residues" evidence="1">
    <location>
        <begin position="218"/>
        <end position="230"/>
    </location>
</feature>
<evidence type="ECO:0000313" key="2">
    <source>
        <dbReference type="EMBL" id="GJE96310.1"/>
    </source>
</evidence>
<feature type="region of interest" description="Disordered" evidence="1">
    <location>
        <begin position="36"/>
        <end position="103"/>
    </location>
</feature>
<feature type="region of interest" description="Disordered" evidence="1">
    <location>
        <begin position="1"/>
        <end position="24"/>
    </location>
</feature>
<keyword evidence="3" id="KW-1185">Reference proteome</keyword>
<gene>
    <name evidence="2" type="ORF">PsYK624_125040</name>
</gene>
<dbReference type="AlphaFoldDB" id="A0A9P3LIF5"/>
<comment type="caution">
    <text evidence="2">The sequence shown here is derived from an EMBL/GenBank/DDBJ whole genome shotgun (WGS) entry which is preliminary data.</text>
</comment>
<proteinExistence type="predicted"/>
<feature type="compositionally biased region" description="Low complexity" evidence="1">
    <location>
        <begin position="314"/>
        <end position="341"/>
    </location>
</feature>
<feature type="compositionally biased region" description="Polar residues" evidence="1">
    <location>
        <begin position="53"/>
        <end position="64"/>
    </location>
</feature>
<dbReference type="OrthoDB" id="3255922at2759"/>
<dbReference type="EMBL" id="BPQB01000058">
    <property type="protein sequence ID" value="GJE96310.1"/>
    <property type="molecule type" value="Genomic_DNA"/>
</dbReference>
<feature type="compositionally biased region" description="Polar residues" evidence="1">
    <location>
        <begin position="1"/>
        <end position="22"/>
    </location>
</feature>
<protein>
    <submittedName>
        <fullName evidence="2">Uncharacterized protein</fullName>
    </submittedName>
</protein>